<dbReference type="RefSeq" id="WP_136884486.1">
    <property type="nucleotide sequence ID" value="NZ_SUNI01000002.1"/>
</dbReference>
<protein>
    <submittedName>
        <fullName evidence="2">ATP-binding protein</fullName>
    </submittedName>
</protein>
<dbReference type="CDD" id="cd16936">
    <property type="entry name" value="HATPase_RsbW-like"/>
    <property type="match status" value="1"/>
</dbReference>
<evidence type="ECO:0000313" key="3">
    <source>
        <dbReference type="Proteomes" id="UP000309747"/>
    </source>
</evidence>
<keyword evidence="2" id="KW-0547">Nucleotide-binding</keyword>
<dbReference type="Pfam" id="PF13581">
    <property type="entry name" value="HATPase_c_2"/>
    <property type="match status" value="1"/>
</dbReference>
<dbReference type="GO" id="GO:0005524">
    <property type="term" value="F:ATP binding"/>
    <property type="evidence" value="ECO:0007669"/>
    <property type="project" value="UniProtKB-KW"/>
</dbReference>
<dbReference type="EMBL" id="SUNI01000002">
    <property type="protein sequence ID" value="TJZ93286.1"/>
    <property type="molecule type" value="Genomic_DNA"/>
</dbReference>
<keyword evidence="3" id="KW-1185">Reference proteome</keyword>
<sequence length="169" mass="18542">MIPTGRSNPDIGCFGRCRAQPMFHRVLDANPATVRAALQDVRQRFLPEVCEDTLGRLELVLAEVMNNVTEHAPHEVPDPTPDPGRSPVIHLCIVRHDGGLACALTDDGISLPEGCILPRSLPALVPGDLPEGGFGWFLIQDLTQALCYYREDSRNYLAFSLPFALPEAE</sequence>
<accession>A0A4U0RE43</accession>
<dbReference type="AlphaFoldDB" id="A0A4U0RE43"/>
<dbReference type="InterPro" id="IPR003594">
    <property type="entry name" value="HATPase_dom"/>
</dbReference>
<keyword evidence="2" id="KW-0067">ATP-binding</keyword>
<dbReference type="InterPro" id="IPR036890">
    <property type="entry name" value="HATPase_C_sf"/>
</dbReference>
<feature type="domain" description="Histidine kinase/HSP90-like ATPase" evidence="1">
    <location>
        <begin position="30"/>
        <end position="158"/>
    </location>
</feature>
<gene>
    <name evidence="2" type="ORF">FA743_03420</name>
</gene>
<organism evidence="2 3">
    <name type="scientific">Paracoccus gahaiensis</name>
    <dbReference type="NCBI Taxonomy" id="1706839"/>
    <lineage>
        <taxon>Bacteria</taxon>
        <taxon>Pseudomonadati</taxon>
        <taxon>Pseudomonadota</taxon>
        <taxon>Alphaproteobacteria</taxon>
        <taxon>Rhodobacterales</taxon>
        <taxon>Paracoccaceae</taxon>
        <taxon>Paracoccus</taxon>
    </lineage>
</organism>
<dbReference type="SUPFAM" id="SSF55874">
    <property type="entry name" value="ATPase domain of HSP90 chaperone/DNA topoisomerase II/histidine kinase"/>
    <property type="match status" value="1"/>
</dbReference>
<dbReference type="OrthoDB" id="9792240at2"/>
<evidence type="ECO:0000313" key="2">
    <source>
        <dbReference type="EMBL" id="TJZ93286.1"/>
    </source>
</evidence>
<dbReference type="Gene3D" id="3.30.565.10">
    <property type="entry name" value="Histidine kinase-like ATPase, C-terminal domain"/>
    <property type="match status" value="1"/>
</dbReference>
<proteinExistence type="predicted"/>
<name>A0A4U0RE43_9RHOB</name>
<dbReference type="Proteomes" id="UP000309747">
    <property type="component" value="Unassembled WGS sequence"/>
</dbReference>
<reference evidence="2 3" key="1">
    <citation type="submission" date="2019-04" db="EMBL/GenBank/DDBJ databases">
        <authorList>
            <person name="Li J."/>
        </authorList>
    </citation>
    <scope>NUCLEOTIDE SEQUENCE [LARGE SCALE GENOMIC DNA]</scope>
    <source>
        <strain evidence="2 3">KCTC 42687</strain>
    </source>
</reference>
<evidence type="ECO:0000259" key="1">
    <source>
        <dbReference type="Pfam" id="PF13581"/>
    </source>
</evidence>
<comment type="caution">
    <text evidence="2">The sequence shown here is derived from an EMBL/GenBank/DDBJ whole genome shotgun (WGS) entry which is preliminary data.</text>
</comment>